<evidence type="ECO:0000313" key="2">
    <source>
        <dbReference type="EMBL" id="SHF54053.1"/>
    </source>
</evidence>
<dbReference type="PANTHER" id="PTHR42895:SF2">
    <property type="entry name" value="IRON-SULFUR CLUSTER PROTEIN"/>
    <property type="match status" value="1"/>
</dbReference>
<dbReference type="InterPro" id="IPR036010">
    <property type="entry name" value="2Fe-2S_ferredoxin-like_sf"/>
</dbReference>
<dbReference type="SUPFAM" id="SSF54292">
    <property type="entry name" value="2Fe-2S ferredoxin-like"/>
    <property type="match status" value="1"/>
</dbReference>
<name>A0A1M5CH07_9BACT</name>
<dbReference type="EMBL" id="FQVB01000020">
    <property type="protein sequence ID" value="SHF54053.1"/>
    <property type="molecule type" value="Genomic_DNA"/>
</dbReference>
<reference evidence="3" key="1">
    <citation type="submission" date="2016-11" db="EMBL/GenBank/DDBJ databases">
        <authorList>
            <person name="Varghese N."/>
            <person name="Submissions S."/>
        </authorList>
    </citation>
    <scope>NUCLEOTIDE SEQUENCE [LARGE SCALE GENOMIC DNA]</scope>
    <source>
        <strain evidence="3">DSM 9756</strain>
    </source>
</reference>
<evidence type="ECO:0000313" key="3">
    <source>
        <dbReference type="Proteomes" id="UP000184076"/>
    </source>
</evidence>
<organism evidence="2 3">
    <name type="scientific">Desulfacinum infernum DSM 9756</name>
    <dbReference type="NCBI Taxonomy" id="1121391"/>
    <lineage>
        <taxon>Bacteria</taxon>
        <taxon>Pseudomonadati</taxon>
        <taxon>Thermodesulfobacteriota</taxon>
        <taxon>Syntrophobacteria</taxon>
        <taxon>Syntrophobacterales</taxon>
        <taxon>Syntrophobacteraceae</taxon>
        <taxon>Desulfacinum</taxon>
    </lineage>
</organism>
<dbReference type="InterPro" id="IPR027980">
    <property type="entry name" value="RACo_C"/>
</dbReference>
<proteinExistence type="predicted"/>
<dbReference type="AlphaFoldDB" id="A0A1M5CH07"/>
<dbReference type="GO" id="GO:0051536">
    <property type="term" value="F:iron-sulfur cluster binding"/>
    <property type="evidence" value="ECO:0007669"/>
    <property type="project" value="InterPro"/>
</dbReference>
<gene>
    <name evidence="2" type="ORF">SAMN02745206_02203</name>
</gene>
<evidence type="ECO:0000259" key="1">
    <source>
        <dbReference type="PROSITE" id="PS51085"/>
    </source>
</evidence>
<sequence>MRSKESAVDGSPFTIRVEGENRPVRARAGESLLHALARNGILLRSDCGGKGVCRQCAVEDAATGELRPACRVTVTEDLSIRIPPAARRTLEVIRKPSLGEGAVRLLQSRAGRVSPRHRWGAAVDVGTTTLAVYLCDRVEGHVLASTSLRNPQFLFGDDVMARIGAVDQNPAALREMQALVLDAVAMSLTSLAASIGMDPKDLCEITVVGNPTMVHIFWGVDPTPLGRHPYEPVFRNIRSDKASTLGWNVFPKARVTSLPLLSGFLGADTVACALALDLRRAPDGTLLVDVGTNGELLLKAVGSLWGTSCATGPAFEGAAIRHGMPAVSGAVSRVEPAGDGTLRWDVIRRDDRRDPKPLGICGSGVLSSVAALYSAGILRKDGRIDTMKAPHRILSDDNGIPSVILVDGPHTASGAPLLFTQKDVRAVQLAKAALRTGIDLLCREAGMSEPEIVHLAGTFGTHLDPRDAVTIGMLPPLGLERIRAAGNAAGLGALLSLVDPETMEELDDLSAATRVVNLAAHPDFQEAFVSALAFPGDE</sequence>
<dbReference type="RefSeq" id="WP_073039262.1">
    <property type="nucleotide sequence ID" value="NZ_FQVB01000020.1"/>
</dbReference>
<dbReference type="Pfam" id="PF17651">
    <property type="entry name" value="Raco_middle"/>
    <property type="match status" value="1"/>
</dbReference>
<keyword evidence="3" id="KW-1185">Reference proteome</keyword>
<dbReference type="Gene3D" id="3.10.20.30">
    <property type="match status" value="1"/>
</dbReference>
<dbReference type="CDD" id="cd00207">
    <property type="entry name" value="fer2"/>
    <property type="match status" value="1"/>
</dbReference>
<dbReference type="InterPro" id="IPR001041">
    <property type="entry name" value="2Fe-2S_ferredoxin-type"/>
</dbReference>
<dbReference type="Proteomes" id="UP000184076">
    <property type="component" value="Unassembled WGS sequence"/>
</dbReference>
<dbReference type="STRING" id="1121391.SAMN02745206_02203"/>
<dbReference type="Pfam" id="PF13510">
    <property type="entry name" value="Fer2_4"/>
    <property type="match status" value="1"/>
</dbReference>
<dbReference type="InterPro" id="IPR041414">
    <property type="entry name" value="Raco-like_middle"/>
</dbReference>
<dbReference type="PANTHER" id="PTHR42895">
    <property type="entry name" value="IRON-SULFUR CLUSTER-BINDING PROTEIN-RELATED"/>
    <property type="match status" value="1"/>
</dbReference>
<dbReference type="InterPro" id="IPR052911">
    <property type="entry name" value="Corrinoid_activation_enz"/>
</dbReference>
<dbReference type="Gene3D" id="3.30.420.480">
    <property type="entry name" value="Domain of unknown function (DUF4445)"/>
    <property type="match status" value="1"/>
</dbReference>
<dbReference type="PROSITE" id="PS51085">
    <property type="entry name" value="2FE2S_FER_2"/>
    <property type="match status" value="1"/>
</dbReference>
<dbReference type="InterPro" id="IPR042259">
    <property type="entry name" value="Raco-like_middle_sf"/>
</dbReference>
<protein>
    <submittedName>
        <fullName evidence="2">Uncharacterized 2Fe-2 and 4Fe-4S clusters-containing protein, contains DUF4445 domain</fullName>
    </submittedName>
</protein>
<dbReference type="InterPro" id="IPR012675">
    <property type="entry name" value="Beta-grasp_dom_sf"/>
</dbReference>
<feature type="domain" description="2Fe-2S ferredoxin-type" evidence="1">
    <location>
        <begin position="11"/>
        <end position="86"/>
    </location>
</feature>
<dbReference type="Pfam" id="PF14574">
    <property type="entry name" value="RACo_C_ter"/>
    <property type="match status" value="1"/>
</dbReference>
<accession>A0A1M5CH07</accession>